<organism evidence="1 2">
    <name type="scientific">phage Lak_Megaphage_Sonny</name>
    <dbReference type="NCBI Taxonomy" id="3109229"/>
    <lineage>
        <taxon>Viruses</taxon>
        <taxon>Duplodnaviria</taxon>
        <taxon>Heunggongvirae</taxon>
        <taxon>Uroviricota</taxon>
        <taxon>Caudoviricetes</taxon>
        <taxon>Caudoviricetes code 15 clade</taxon>
    </lineage>
</organism>
<protein>
    <submittedName>
        <fullName evidence="1">Uncharacterized protein</fullName>
    </submittedName>
</protein>
<dbReference type="Proteomes" id="UP001358193">
    <property type="component" value="Segment"/>
</dbReference>
<accession>A0ABZ0Z4D7</accession>
<evidence type="ECO:0000313" key="2">
    <source>
        <dbReference type="Proteomes" id="UP001358193"/>
    </source>
</evidence>
<evidence type="ECO:0000313" key="1">
    <source>
        <dbReference type="EMBL" id="WQJ53956.1"/>
    </source>
</evidence>
<sequence length="322" mass="37712">MKHLYNKIYEAINTGIQKALALDDEDDISINYQHKKITNTPDILSNYVSKFLNTFNENMLEEIYNDIIYYYKQTNTQYIVKNIGELTLIYNQIRSLLIFGSIENIDLSWINTSNAALFILKDGSEISWNEINDSTNVEFIKIINSECGHPIIFHKNIKSSNNSMSWADNFHLFERPEKSDTYFNMENYNMSREEMKSYAKRDFDGYEHTSEILHNSNLKNACYYAAEYTVQQSSEGYTGYLPALGEIIFLSQYTRIIGLLLHIAKSQYNEWDLNEVFRKSLWTSTEYSQTQAYRFIFPNYADITNKGISCCKVLPLFKKNQL</sequence>
<proteinExistence type="predicted"/>
<dbReference type="EMBL" id="OR769223">
    <property type="protein sequence ID" value="WQJ53956.1"/>
    <property type="molecule type" value="Genomic_DNA"/>
</dbReference>
<name>A0ABZ0Z4D7_9CAUD</name>
<reference evidence="1 2" key="1">
    <citation type="submission" date="2023-11" db="EMBL/GenBank/DDBJ databases">
        <authorList>
            <person name="Cook R."/>
            <person name="Crisci M."/>
            <person name="Pye H."/>
            <person name="Adriaenssens E."/>
            <person name="Santini J."/>
        </authorList>
    </citation>
    <scope>NUCLEOTIDE SEQUENCE [LARGE SCALE GENOMIC DNA]</scope>
    <source>
        <strain evidence="1">Lak_Megaphage_Sonny</strain>
    </source>
</reference>
<keyword evidence="2" id="KW-1185">Reference proteome</keyword>